<evidence type="ECO:0000313" key="4">
    <source>
        <dbReference type="Proteomes" id="UP001151699"/>
    </source>
</evidence>
<keyword evidence="2" id="KW-1133">Transmembrane helix</keyword>
<accession>A0A9Q0S0Z6</accession>
<organism evidence="3 4">
    <name type="scientific">Pseudolycoriella hygida</name>
    <dbReference type="NCBI Taxonomy" id="35572"/>
    <lineage>
        <taxon>Eukaryota</taxon>
        <taxon>Metazoa</taxon>
        <taxon>Ecdysozoa</taxon>
        <taxon>Arthropoda</taxon>
        <taxon>Hexapoda</taxon>
        <taxon>Insecta</taxon>
        <taxon>Pterygota</taxon>
        <taxon>Neoptera</taxon>
        <taxon>Endopterygota</taxon>
        <taxon>Diptera</taxon>
        <taxon>Nematocera</taxon>
        <taxon>Sciaroidea</taxon>
        <taxon>Sciaridae</taxon>
        <taxon>Pseudolycoriella</taxon>
    </lineage>
</organism>
<evidence type="ECO:0000256" key="2">
    <source>
        <dbReference type="SAM" id="Phobius"/>
    </source>
</evidence>
<sequence>MLEAIMAFLKNYKWCCKQARLVPLSPALFIRIFILGLLGASPHSSQDDVNIFVGYYFTGNAIARYHYIHQKEVRQDFIKGSLETLNNAPNEEGHHMKNTSDSDGRLTTLDDCAEVSKI</sequence>
<feature type="transmembrane region" description="Helical" evidence="2">
    <location>
        <begin position="21"/>
        <end position="40"/>
    </location>
</feature>
<proteinExistence type="predicted"/>
<gene>
    <name evidence="3" type="ORF">Bhyg_12223</name>
</gene>
<name>A0A9Q0S0Z6_9DIPT</name>
<protein>
    <submittedName>
        <fullName evidence="3">Uncharacterized protein</fullName>
    </submittedName>
</protein>
<evidence type="ECO:0000256" key="1">
    <source>
        <dbReference type="SAM" id="MobiDB-lite"/>
    </source>
</evidence>
<dbReference type="EMBL" id="WJQU01000003">
    <property type="protein sequence ID" value="KAJ6639478.1"/>
    <property type="molecule type" value="Genomic_DNA"/>
</dbReference>
<dbReference type="Proteomes" id="UP001151699">
    <property type="component" value="Chromosome X"/>
</dbReference>
<keyword evidence="2" id="KW-0472">Membrane</keyword>
<dbReference type="AlphaFoldDB" id="A0A9Q0S0Z6"/>
<comment type="caution">
    <text evidence="3">The sequence shown here is derived from an EMBL/GenBank/DDBJ whole genome shotgun (WGS) entry which is preliminary data.</text>
</comment>
<feature type="compositionally biased region" description="Basic and acidic residues" evidence="1">
    <location>
        <begin position="91"/>
        <end position="104"/>
    </location>
</feature>
<keyword evidence="4" id="KW-1185">Reference proteome</keyword>
<feature type="region of interest" description="Disordered" evidence="1">
    <location>
        <begin position="86"/>
        <end position="105"/>
    </location>
</feature>
<keyword evidence="2" id="KW-0812">Transmembrane</keyword>
<evidence type="ECO:0000313" key="3">
    <source>
        <dbReference type="EMBL" id="KAJ6639478.1"/>
    </source>
</evidence>
<reference evidence="3" key="1">
    <citation type="submission" date="2022-07" db="EMBL/GenBank/DDBJ databases">
        <authorList>
            <person name="Trinca V."/>
            <person name="Uliana J.V.C."/>
            <person name="Torres T.T."/>
            <person name="Ward R.J."/>
            <person name="Monesi N."/>
        </authorList>
    </citation>
    <scope>NUCLEOTIDE SEQUENCE</scope>
    <source>
        <strain evidence="3">HSMRA1968</strain>
        <tissue evidence="3">Whole embryos</tissue>
    </source>
</reference>